<organism evidence="1">
    <name type="scientific">Anguilla anguilla</name>
    <name type="common">European freshwater eel</name>
    <name type="synonym">Muraena anguilla</name>
    <dbReference type="NCBI Taxonomy" id="7936"/>
    <lineage>
        <taxon>Eukaryota</taxon>
        <taxon>Metazoa</taxon>
        <taxon>Chordata</taxon>
        <taxon>Craniata</taxon>
        <taxon>Vertebrata</taxon>
        <taxon>Euteleostomi</taxon>
        <taxon>Actinopterygii</taxon>
        <taxon>Neopterygii</taxon>
        <taxon>Teleostei</taxon>
        <taxon>Anguilliformes</taxon>
        <taxon>Anguillidae</taxon>
        <taxon>Anguilla</taxon>
    </lineage>
</organism>
<reference evidence="1" key="1">
    <citation type="submission" date="2014-11" db="EMBL/GenBank/DDBJ databases">
        <authorList>
            <person name="Amaro Gonzalez C."/>
        </authorList>
    </citation>
    <scope>NUCLEOTIDE SEQUENCE</scope>
</reference>
<evidence type="ECO:0000313" key="1">
    <source>
        <dbReference type="EMBL" id="JAH57455.1"/>
    </source>
</evidence>
<dbReference type="EMBL" id="GBXM01044790">
    <property type="protein sequence ID" value="JAH63787.1"/>
    <property type="molecule type" value="Transcribed_RNA"/>
</dbReference>
<dbReference type="EMBL" id="GBXM01051122">
    <property type="protein sequence ID" value="JAH57455.1"/>
    <property type="molecule type" value="Transcribed_RNA"/>
</dbReference>
<accession>A0A0E9TX10</accession>
<name>A0A0E9TX10_ANGAN</name>
<proteinExistence type="predicted"/>
<dbReference type="AlphaFoldDB" id="A0A0E9TX10"/>
<protein>
    <submittedName>
        <fullName evidence="1">Uncharacterized protein</fullName>
    </submittedName>
</protein>
<sequence>MLWLARTEDKLILQDPKRNSPTRA</sequence>
<reference evidence="1" key="2">
    <citation type="journal article" date="2015" name="Fish Shellfish Immunol.">
        <title>Early steps in the European eel (Anguilla anguilla)-Vibrio vulnificus interaction in the gills: Role of the RtxA13 toxin.</title>
        <authorList>
            <person name="Callol A."/>
            <person name="Pajuelo D."/>
            <person name="Ebbesson L."/>
            <person name="Teles M."/>
            <person name="MacKenzie S."/>
            <person name="Amaro C."/>
        </authorList>
    </citation>
    <scope>NUCLEOTIDE SEQUENCE</scope>
</reference>